<reference evidence="2" key="1">
    <citation type="submission" date="2023-07" db="EMBL/GenBank/DDBJ databases">
        <authorList>
            <consortium name="AG Swart"/>
            <person name="Singh M."/>
            <person name="Singh A."/>
            <person name="Seah K."/>
            <person name="Emmerich C."/>
        </authorList>
    </citation>
    <scope>NUCLEOTIDE SEQUENCE</scope>
    <source>
        <strain evidence="2">DP1</strain>
    </source>
</reference>
<accession>A0AAD1UFD0</accession>
<comment type="caution">
    <text evidence="2">The sequence shown here is derived from an EMBL/GenBank/DDBJ whole genome shotgun (WGS) entry which is preliminary data.</text>
</comment>
<protein>
    <submittedName>
        <fullName evidence="2">Uncharacterized protein</fullName>
    </submittedName>
</protein>
<keyword evidence="3" id="KW-1185">Reference proteome</keyword>
<evidence type="ECO:0000313" key="2">
    <source>
        <dbReference type="EMBL" id="CAI2364324.1"/>
    </source>
</evidence>
<feature type="region of interest" description="Disordered" evidence="1">
    <location>
        <begin position="399"/>
        <end position="427"/>
    </location>
</feature>
<dbReference type="EMBL" id="CAMPGE010005470">
    <property type="protein sequence ID" value="CAI2364324.1"/>
    <property type="molecule type" value="Genomic_DNA"/>
</dbReference>
<evidence type="ECO:0000313" key="3">
    <source>
        <dbReference type="Proteomes" id="UP001295684"/>
    </source>
</evidence>
<feature type="compositionally biased region" description="Basic and acidic residues" evidence="1">
    <location>
        <begin position="410"/>
        <end position="427"/>
    </location>
</feature>
<dbReference type="AlphaFoldDB" id="A0AAD1UFD0"/>
<proteinExistence type="predicted"/>
<evidence type="ECO:0000256" key="1">
    <source>
        <dbReference type="SAM" id="MobiDB-lite"/>
    </source>
</evidence>
<sequence length="473" mass="54111">MLSAKTIGQVNDPQLLLGSKGKNNLFELNRQKFYQIFKKHSWKNIDGNKIVTYKEFVKILKLLDIFPRFISNYQLKSILVALSESPGSNSTYKTVEVEPRSTFGHKKSIPKESVPEYVGFKALEIIVCKYIKKCIHSMNVGAQENYGISLFTKKTKVFHHSRSQMKLRVEPQYLKYIYESRKRVMVDRKESLKREHLQGSKLNLEIPTANTFSFCENKDIDQSKQVVMKAGSLKLKKNNTEKPKKKTETTDKILGTNYSTKFMKQHSAKTPQARTKNLKIAPSVVPDVNKDSWFSTPKKSDTSEENSSTLIISCSSGMQKSRKKSLKDLLSGKIKFKRHSKYFTKGESSISKTSTSYCQDATEISSYKSPDQNNSVLCKNSLGVIEEEIRSFQPYWKISQSKGRKKEKRRNNDPHKENNNKTSDVKKECRGIISNSKAHHKSQGPSLSMSTTLGPKQRELMNALLFLRKNTSK</sequence>
<organism evidence="2 3">
    <name type="scientific">Euplotes crassus</name>
    <dbReference type="NCBI Taxonomy" id="5936"/>
    <lineage>
        <taxon>Eukaryota</taxon>
        <taxon>Sar</taxon>
        <taxon>Alveolata</taxon>
        <taxon>Ciliophora</taxon>
        <taxon>Intramacronucleata</taxon>
        <taxon>Spirotrichea</taxon>
        <taxon>Hypotrichia</taxon>
        <taxon>Euplotida</taxon>
        <taxon>Euplotidae</taxon>
        <taxon>Moneuplotes</taxon>
    </lineage>
</organism>
<name>A0AAD1UFD0_EUPCR</name>
<dbReference type="Proteomes" id="UP001295684">
    <property type="component" value="Unassembled WGS sequence"/>
</dbReference>
<gene>
    <name evidence="2" type="ORF">ECRASSUSDP1_LOCUS5667</name>
</gene>